<dbReference type="EMBL" id="PITI01002822">
    <property type="protein sequence ID" value="TBT97569.1"/>
    <property type="molecule type" value="Genomic_DNA"/>
</dbReference>
<accession>A0A4Q9KUD2</accession>
<dbReference type="AlphaFoldDB" id="A0A4Q9KUD2"/>
<gene>
    <name evidence="1" type="ORF">CWI36_2822p0010</name>
</gene>
<dbReference type="Proteomes" id="UP000291404">
    <property type="component" value="Unassembled WGS sequence"/>
</dbReference>
<proteinExistence type="predicted"/>
<protein>
    <submittedName>
        <fullName evidence="1">Uncharacterized protein</fullName>
    </submittedName>
</protein>
<sequence>MSTTKYTVESTEGFLLTDPKKIPTSGENILERIYILTLNVKRKHNKREIYERK</sequence>
<keyword evidence="2" id="KW-1185">Reference proteome</keyword>
<organism evidence="1 2">
    <name type="scientific">Hamiltosporidium magnivora</name>
    <dbReference type="NCBI Taxonomy" id="148818"/>
    <lineage>
        <taxon>Eukaryota</taxon>
        <taxon>Fungi</taxon>
        <taxon>Fungi incertae sedis</taxon>
        <taxon>Microsporidia</taxon>
        <taxon>Dubosqiidae</taxon>
        <taxon>Hamiltosporidium</taxon>
    </lineage>
</organism>
<name>A0A4Q9KUD2_9MICR</name>
<reference evidence="1 2" key="1">
    <citation type="submission" date="2017-12" db="EMBL/GenBank/DDBJ databases">
        <authorList>
            <person name="Pombert J.-F."/>
            <person name="Haag K.L."/>
            <person name="Ebert D."/>
        </authorList>
    </citation>
    <scope>NUCLEOTIDE SEQUENCE [LARGE SCALE GENOMIC DNA]</scope>
    <source>
        <strain evidence="1">BE-OM-2</strain>
    </source>
</reference>
<dbReference type="VEuPathDB" id="MicrosporidiaDB:CWI36_2822p0010"/>
<evidence type="ECO:0000313" key="2">
    <source>
        <dbReference type="Proteomes" id="UP000291404"/>
    </source>
</evidence>
<comment type="caution">
    <text evidence="1">The sequence shown here is derived from an EMBL/GenBank/DDBJ whole genome shotgun (WGS) entry which is preliminary data.</text>
</comment>
<evidence type="ECO:0000313" key="1">
    <source>
        <dbReference type="EMBL" id="TBT97569.1"/>
    </source>
</evidence>